<keyword evidence="3" id="KW-1185">Reference proteome</keyword>
<dbReference type="EMBL" id="AP022617">
    <property type="protein sequence ID" value="BBZ61836.1"/>
    <property type="molecule type" value="Genomic_DNA"/>
</dbReference>
<proteinExistence type="predicted"/>
<evidence type="ECO:0000313" key="3">
    <source>
        <dbReference type="Proteomes" id="UP000466039"/>
    </source>
</evidence>
<reference evidence="2 3" key="1">
    <citation type="journal article" date="2019" name="Emerg. Microbes Infect.">
        <title>Comprehensive subspecies identification of 175 nontuberculous mycobacteria species based on 7547 genomic profiles.</title>
        <authorList>
            <person name="Matsumoto Y."/>
            <person name="Kinjo T."/>
            <person name="Motooka D."/>
            <person name="Nabeya D."/>
            <person name="Jung N."/>
            <person name="Uechi K."/>
            <person name="Horii T."/>
            <person name="Iida T."/>
            <person name="Fujita J."/>
            <person name="Nakamura S."/>
        </authorList>
    </citation>
    <scope>NUCLEOTIDE SEQUENCE [LARGE SCALE GENOMIC DNA]</scope>
    <source>
        <strain evidence="2 3">JCM 15658</strain>
    </source>
</reference>
<feature type="region of interest" description="Disordered" evidence="1">
    <location>
        <begin position="1"/>
        <end position="24"/>
    </location>
</feature>
<feature type="compositionally biased region" description="Low complexity" evidence="1">
    <location>
        <begin position="64"/>
        <end position="73"/>
    </location>
</feature>
<evidence type="ECO:0000256" key="1">
    <source>
        <dbReference type="SAM" id="MobiDB-lite"/>
    </source>
</evidence>
<sequence length="164" mass="16803">MHNFVERRGMSGKHRSPEPMTQHRTTQWPVVVGGSLSFAVASAGVLAGAIVHFSSPGPAPAAPEAPQATSSAPVTQNGTVIAVTADSVTTRSDDGLIQTYRITPDTHAVTTDRQQPASPVTSFSVDDRVAVFATVQSGQPVATAVADQAAVGPDGPPMDYVAAG</sequence>
<evidence type="ECO:0000313" key="2">
    <source>
        <dbReference type="EMBL" id="BBZ61836.1"/>
    </source>
</evidence>
<feature type="region of interest" description="Disordered" evidence="1">
    <location>
        <begin position="57"/>
        <end position="76"/>
    </location>
</feature>
<dbReference type="Proteomes" id="UP000466039">
    <property type="component" value="Chromosome"/>
</dbReference>
<accession>A0AAD1N0I5</accession>
<protein>
    <submittedName>
        <fullName evidence="2">Uncharacterized protein</fullName>
    </submittedName>
</protein>
<gene>
    <name evidence="2" type="ORF">MMON_31370</name>
</gene>
<organism evidence="2 3">
    <name type="scientific">Mycolicibacterium monacense</name>
    <name type="common">Mycobacterium monacense</name>
    <dbReference type="NCBI Taxonomy" id="85693"/>
    <lineage>
        <taxon>Bacteria</taxon>
        <taxon>Bacillati</taxon>
        <taxon>Actinomycetota</taxon>
        <taxon>Actinomycetes</taxon>
        <taxon>Mycobacteriales</taxon>
        <taxon>Mycobacteriaceae</taxon>
        <taxon>Mycolicibacterium</taxon>
    </lineage>
</organism>
<dbReference type="AlphaFoldDB" id="A0AAD1N0I5"/>
<name>A0AAD1N0I5_MYCMB</name>